<keyword evidence="12" id="KW-1185">Reference proteome</keyword>
<reference evidence="11" key="2">
    <citation type="submission" date="2023-06" db="EMBL/GenBank/DDBJ databases">
        <authorList>
            <person name="Ma L."/>
            <person name="Liu K.-W."/>
            <person name="Li Z."/>
            <person name="Hsiao Y.-Y."/>
            <person name="Qi Y."/>
            <person name="Fu T."/>
            <person name="Tang G."/>
            <person name="Zhang D."/>
            <person name="Sun W.-H."/>
            <person name="Liu D.-K."/>
            <person name="Li Y."/>
            <person name="Chen G.-Z."/>
            <person name="Liu X.-D."/>
            <person name="Liao X.-Y."/>
            <person name="Jiang Y.-T."/>
            <person name="Yu X."/>
            <person name="Hao Y."/>
            <person name="Huang J."/>
            <person name="Zhao X.-W."/>
            <person name="Ke S."/>
            <person name="Chen Y.-Y."/>
            <person name="Wu W.-L."/>
            <person name="Hsu J.-L."/>
            <person name="Lin Y.-F."/>
            <person name="Huang M.-D."/>
            <person name="Li C.-Y."/>
            <person name="Huang L."/>
            <person name="Wang Z.-W."/>
            <person name="Zhao X."/>
            <person name="Zhong W.-Y."/>
            <person name="Peng D.-H."/>
            <person name="Ahmad S."/>
            <person name="Lan S."/>
            <person name="Zhang J.-S."/>
            <person name="Tsai W.-C."/>
            <person name="Van De Peer Y."/>
            <person name="Liu Z.-J."/>
        </authorList>
    </citation>
    <scope>NUCLEOTIDE SEQUENCE</scope>
    <source>
        <strain evidence="11">CP</strain>
        <tissue evidence="11">Leaves</tissue>
    </source>
</reference>
<dbReference type="FunFam" id="3.30.740.10:FF:000005">
    <property type="entry name" value="Dynein light chain"/>
    <property type="match status" value="1"/>
</dbReference>
<evidence type="ECO:0000313" key="11">
    <source>
        <dbReference type="EMBL" id="KAK1306666.1"/>
    </source>
</evidence>
<evidence type="ECO:0000256" key="3">
    <source>
        <dbReference type="ARBA" id="ARBA00022448"/>
    </source>
</evidence>
<dbReference type="InterPro" id="IPR037177">
    <property type="entry name" value="DLC_sf"/>
</dbReference>
<dbReference type="SUPFAM" id="SSF54648">
    <property type="entry name" value="DLC"/>
    <property type="match status" value="1"/>
</dbReference>
<keyword evidence="10" id="KW-0505">Motor protein</keyword>
<dbReference type="Pfam" id="PF01221">
    <property type="entry name" value="Dynein_light"/>
    <property type="match status" value="1"/>
</dbReference>
<keyword evidence="9" id="KW-0539">Nucleus</keyword>
<dbReference type="GO" id="GO:0005868">
    <property type="term" value="C:cytoplasmic dynein complex"/>
    <property type="evidence" value="ECO:0007669"/>
    <property type="project" value="TreeGrafter"/>
</dbReference>
<gene>
    <name evidence="11" type="ORF">QJS10_CPA10g00391</name>
</gene>
<keyword evidence="7" id="KW-0653">Protein transport</keyword>
<keyword evidence="8 10" id="KW-0206">Cytoskeleton</keyword>
<sequence length="173" mass="18743">MDAHHKPRRASITLHSFFRGNIGKRPPEREAAALPANPIKPVPLSTAIVGGFIEGRRSVSHSETTNAARAAALTHVKVISADMPASMQAHAFRCARRALGGGGGGDNVKFSSKQMACTIKKEFDNEFGPVWHCIVGASFGSFVTHSTGCFVYFSIENLFVMVFKTKIRRVLAD</sequence>
<dbReference type="EMBL" id="JAUJYO010000010">
    <property type="protein sequence ID" value="KAK1306666.1"/>
    <property type="molecule type" value="Genomic_DNA"/>
</dbReference>
<dbReference type="GO" id="GO:0045505">
    <property type="term" value="F:dynein intermediate chain binding"/>
    <property type="evidence" value="ECO:0007669"/>
    <property type="project" value="TreeGrafter"/>
</dbReference>
<evidence type="ECO:0000256" key="2">
    <source>
        <dbReference type="ARBA" id="ARBA00004245"/>
    </source>
</evidence>
<evidence type="ECO:0000256" key="8">
    <source>
        <dbReference type="ARBA" id="ARBA00023212"/>
    </source>
</evidence>
<keyword evidence="4 10" id="KW-0963">Cytoplasm</keyword>
<organism evidence="11 12">
    <name type="scientific">Acorus calamus</name>
    <name type="common">Sweet flag</name>
    <dbReference type="NCBI Taxonomy" id="4465"/>
    <lineage>
        <taxon>Eukaryota</taxon>
        <taxon>Viridiplantae</taxon>
        <taxon>Streptophyta</taxon>
        <taxon>Embryophyta</taxon>
        <taxon>Tracheophyta</taxon>
        <taxon>Spermatophyta</taxon>
        <taxon>Magnoliopsida</taxon>
        <taxon>Liliopsida</taxon>
        <taxon>Acoraceae</taxon>
        <taxon>Acorus</taxon>
    </lineage>
</organism>
<evidence type="ECO:0000313" key="12">
    <source>
        <dbReference type="Proteomes" id="UP001180020"/>
    </source>
</evidence>
<keyword evidence="3" id="KW-0813">Transport</keyword>
<dbReference type="AlphaFoldDB" id="A0AAV9DZF9"/>
<evidence type="ECO:0000256" key="4">
    <source>
        <dbReference type="ARBA" id="ARBA00022490"/>
    </source>
</evidence>
<proteinExistence type="inferred from homology"/>
<dbReference type="PANTHER" id="PTHR11886">
    <property type="entry name" value="DYNEIN LIGHT CHAIN"/>
    <property type="match status" value="1"/>
</dbReference>
<keyword evidence="6" id="KW-0509">mRNA transport</keyword>
<evidence type="ECO:0000256" key="1">
    <source>
        <dbReference type="ARBA" id="ARBA00004123"/>
    </source>
</evidence>
<dbReference type="GO" id="GO:0015031">
    <property type="term" value="P:protein transport"/>
    <property type="evidence" value="ECO:0007669"/>
    <property type="project" value="UniProtKB-KW"/>
</dbReference>
<protein>
    <recommendedName>
        <fullName evidence="10">Dynein light chain</fullName>
    </recommendedName>
</protein>
<dbReference type="GO" id="GO:0005634">
    <property type="term" value="C:nucleus"/>
    <property type="evidence" value="ECO:0007669"/>
    <property type="project" value="UniProtKB-SubCell"/>
</dbReference>
<keyword evidence="10" id="KW-0243">Dynein</keyword>
<accession>A0AAV9DZF9</accession>
<keyword evidence="5 10" id="KW-0493">Microtubule</keyword>
<dbReference type="GO" id="GO:0005874">
    <property type="term" value="C:microtubule"/>
    <property type="evidence" value="ECO:0007669"/>
    <property type="project" value="UniProtKB-KW"/>
</dbReference>
<comment type="similarity">
    <text evidence="10">Belongs to the dynein light chain family.</text>
</comment>
<evidence type="ECO:0000256" key="7">
    <source>
        <dbReference type="ARBA" id="ARBA00022927"/>
    </source>
</evidence>
<dbReference type="CDD" id="cd21452">
    <property type="entry name" value="DLC-like_DYNLL1_DYNLL2"/>
    <property type="match status" value="1"/>
</dbReference>
<evidence type="ECO:0000256" key="6">
    <source>
        <dbReference type="ARBA" id="ARBA00022816"/>
    </source>
</evidence>
<reference evidence="11" key="1">
    <citation type="journal article" date="2023" name="Nat. Commun.">
        <title>Diploid and tetraploid genomes of Acorus and the evolution of monocots.</title>
        <authorList>
            <person name="Ma L."/>
            <person name="Liu K.W."/>
            <person name="Li Z."/>
            <person name="Hsiao Y.Y."/>
            <person name="Qi Y."/>
            <person name="Fu T."/>
            <person name="Tang G.D."/>
            <person name="Zhang D."/>
            <person name="Sun W.H."/>
            <person name="Liu D.K."/>
            <person name="Li Y."/>
            <person name="Chen G.Z."/>
            <person name="Liu X.D."/>
            <person name="Liao X.Y."/>
            <person name="Jiang Y.T."/>
            <person name="Yu X."/>
            <person name="Hao Y."/>
            <person name="Huang J."/>
            <person name="Zhao X.W."/>
            <person name="Ke S."/>
            <person name="Chen Y.Y."/>
            <person name="Wu W.L."/>
            <person name="Hsu J.L."/>
            <person name="Lin Y.F."/>
            <person name="Huang M.D."/>
            <person name="Li C.Y."/>
            <person name="Huang L."/>
            <person name="Wang Z.W."/>
            <person name="Zhao X."/>
            <person name="Zhong W.Y."/>
            <person name="Peng D.H."/>
            <person name="Ahmad S."/>
            <person name="Lan S."/>
            <person name="Zhang J.S."/>
            <person name="Tsai W.C."/>
            <person name="Van de Peer Y."/>
            <person name="Liu Z.J."/>
        </authorList>
    </citation>
    <scope>NUCLEOTIDE SEQUENCE</scope>
    <source>
        <strain evidence="11">CP</strain>
    </source>
</reference>
<dbReference type="InterPro" id="IPR001372">
    <property type="entry name" value="Dynein_light_chain_typ-1/2"/>
</dbReference>
<evidence type="ECO:0000256" key="5">
    <source>
        <dbReference type="ARBA" id="ARBA00022701"/>
    </source>
</evidence>
<comment type="subcellular location">
    <subcellularLocation>
        <location evidence="2 10">Cytoplasm</location>
        <location evidence="2 10">Cytoskeleton</location>
    </subcellularLocation>
    <subcellularLocation>
        <location evidence="1">Nucleus</location>
    </subcellularLocation>
</comment>
<dbReference type="Gene3D" id="3.30.740.10">
    <property type="entry name" value="Protein Inhibitor Of Neuronal Nitric Oxide Synthase"/>
    <property type="match status" value="1"/>
</dbReference>
<dbReference type="SMART" id="SM01375">
    <property type="entry name" value="Dynein_light"/>
    <property type="match status" value="1"/>
</dbReference>
<comment type="caution">
    <text evidence="11">The sequence shown here is derived from an EMBL/GenBank/DDBJ whole genome shotgun (WGS) entry which is preliminary data.</text>
</comment>
<evidence type="ECO:0000256" key="9">
    <source>
        <dbReference type="ARBA" id="ARBA00023242"/>
    </source>
</evidence>
<dbReference type="GO" id="GO:0007017">
    <property type="term" value="P:microtubule-based process"/>
    <property type="evidence" value="ECO:0007669"/>
    <property type="project" value="InterPro"/>
</dbReference>
<name>A0AAV9DZF9_ACOCL</name>
<dbReference type="PANTHER" id="PTHR11886:SF37">
    <property type="entry name" value="DYNEIN LIGHT CHAIN"/>
    <property type="match status" value="1"/>
</dbReference>
<dbReference type="GO" id="GO:0051028">
    <property type="term" value="P:mRNA transport"/>
    <property type="evidence" value="ECO:0007669"/>
    <property type="project" value="UniProtKB-KW"/>
</dbReference>
<dbReference type="Proteomes" id="UP001180020">
    <property type="component" value="Unassembled WGS sequence"/>
</dbReference>
<evidence type="ECO:0000256" key="10">
    <source>
        <dbReference type="RuleBase" id="RU365010"/>
    </source>
</evidence>